<dbReference type="PRINTS" id="PR00292">
    <property type="entry name" value="POTATOINHBTR"/>
</dbReference>
<dbReference type="PROSITE" id="PS00285">
    <property type="entry name" value="POTATO_INHIBITOR"/>
    <property type="match status" value="2"/>
</dbReference>
<dbReference type="EMBL" id="JANJYI010000006">
    <property type="protein sequence ID" value="KAK2647209.1"/>
    <property type="molecule type" value="Genomic_DNA"/>
</dbReference>
<accession>A0AAD9U4I7</accession>
<organism evidence="4 5">
    <name type="scientific">Dipteronia dyeriana</name>
    <dbReference type="NCBI Taxonomy" id="168575"/>
    <lineage>
        <taxon>Eukaryota</taxon>
        <taxon>Viridiplantae</taxon>
        <taxon>Streptophyta</taxon>
        <taxon>Embryophyta</taxon>
        <taxon>Tracheophyta</taxon>
        <taxon>Spermatophyta</taxon>
        <taxon>Magnoliopsida</taxon>
        <taxon>eudicotyledons</taxon>
        <taxon>Gunneridae</taxon>
        <taxon>Pentapetalae</taxon>
        <taxon>rosids</taxon>
        <taxon>malvids</taxon>
        <taxon>Sapindales</taxon>
        <taxon>Sapindaceae</taxon>
        <taxon>Hippocastanoideae</taxon>
        <taxon>Acereae</taxon>
        <taxon>Dipteronia</taxon>
    </lineage>
</organism>
<evidence type="ECO:0000313" key="4">
    <source>
        <dbReference type="EMBL" id="KAK2647209.1"/>
    </source>
</evidence>
<proteinExistence type="inferred from homology"/>
<evidence type="ECO:0000313" key="5">
    <source>
        <dbReference type="Proteomes" id="UP001280121"/>
    </source>
</evidence>
<comment type="similarity">
    <text evidence="1">Belongs to the protease inhibitor I13 (potato type I serine protease inhibitor) family.</text>
</comment>
<dbReference type="InterPro" id="IPR036354">
    <property type="entry name" value="Prot_inh_pot1_sf"/>
</dbReference>
<dbReference type="GO" id="GO:0004867">
    <property type="term" value="F:serine-type endopeptidase inhibitor activity"/>
    <property type="evidence" value="ECO:0007669"/>
    <property type="project" value="UniProtKB-KW"/>
</dbReference>
<name>A0AAD9U4I7_9ROSI</name>
<reference evidence="4" key="1">
    <citation type="journal article" date="2023" name="Plant J.">
        <title>Genome sequences and population genomics provide insights into the demographic history, inbreeding, and mutation load of two 'living fossil' tree species of Dipteronia.</title>
        <authorList>
            <person name="Feng Y."/>
            <person name="Comes H.P."/>
            <person name="Chen J."/>
            <person name="Zhu S."/>
            <person name="Lu R."/>
            <person name="Zhang X."/>
            <person name="Li P."/>
            <person name="Qiu J."/>
            <person name="Olsen K.M."/>
            <person name="Qiu Y."/>
        </authorList>
    </citation>
    <scope>NUCLEOTIDE SEQUENCE</scope>
    <source>
        <strain evidence="4">KIB01</strain>
    </source>
</reference>
<dbReference type="PANTHER" id="PTHR33091:SF94">
    <property type="entry name" value="PROTEASE INHIBITOR PROTEIN"/>
    <property type="match status" value="1"/>
</dbReference>
<evidence type="ECO:0000256" key="2">
    <source>
        <dbReference type="ARBA" id="ARBA00022690"/>
    </source>
</evidence>
<dbReference type="InterPro" id="IPR000864">
    <property type="entry name" value="Prot_inh_pot1"/>
</dbReference>
<keyword evidence="2" id="KW-0646">Protease inhibitor</keyword>
<evidence type="ECO:0000256" key="3">
    <source>
        <dbReference type="ARBA" id="ARBA00022900"/>
    </source>
</evidence>
<evidence type="ECO:0000256" key="1">
    <source>
        <dbReference type="ARBA" id="ARBA00008210"/>
    </source>
</evidence>
<dbReference type="AlphaFoldDB" id="A0AAD9U4I7"/>
<dbReference type="Pfam" id="PF00280">
    <property type="entry name" value="potato_inhibit"/>
    <property type="match status" value="2"/>
</dbReference>
<keyword evidence="5" id="KW-1185">Reference proteome</keyword>
<sequence>MSDDCKGKASWPELVGARGVDAASTIERENPFVSAVIVLEGTIVTQEFSCTRVRVWVNTYGVVVDIPRIGKASWPELVGARGVDAASTIERENPFVSAVIVLEGTIVTQEFSCTRVRVWVNTYGVVVDIPRIG</sequence>
<dbReference type="Gene3D" id="3.30.10.10">
    <property type="entry name" value="Trypsin Inhibitor V, subunit A"/>
    <property type="match status" value="2"/>
</dbReference>
<dbReference type="GO" id="GO:0009611">
    <property type="term" value="P:response to wounding"/>
    <property type="evidence" value="ECO:0007669"/>
    <property type="project" value="InterPro"/>
</dbReference>
<comment type="caution">
    <text evidence="4">The sequence shown here is derived from an EMBL/GenBank/DDBJ whole genome shotgun (WGS) entry which is preliminary data.</text>
</comment>
<dbReference type="PANTHER" id="PTHR33091">
    <property type="entry name" value="PROTEIN, PUTATIVE, EXPRESSED-RELATED"/>
    <property type="match status" value="1"/>
</dbReference>
<keyword evidence="3" id="KW-0722">Serine protease inhibitor</keyword>
<dbReference type="Proteomes" id="UP001280121">
    <property type="component" value="Unassembled WGS sequence"/>
</dbReference>
<gene>
    <name evidence="4" type="ORF">Ddye_022404</name>
</gene>
<protein>
    <submittedName>
        <fullName evidence="4">Uncharacterized protein</fullName>
    </submittedName>
</protein>
<dbReference type="SUPFAM" id="SSF54654">
    <property type="entry name" value="CI-2 family of serine protease inhibitors"/>
    <property type="match status" value="2"/>
</dbReference>